<evidence type="ECO:0000313" key="3">
    <source>
        <dbReference type="Proteomes" id="UP000192247"/>
    </source>
</evidence>
<dbReference type="GO" id="GO:0005739">
    <property type="term" value="C:mitochondrion"/>
    <property type="evidence" value="ECO:0007669"/>
    <property type="project" value="TreeGrafter"/>
</dbReference>
<dbReference type="Pfam" id="PF02515">
    <property type="entry name" value="CoA_transf_3"/>
    <property type="match status" value="1"/>
</dbReference>
<dbReference type="InParanoid" id="A0A1V9WZD6"/>
<dbReference type="AlphaFoldDB" id="A0A1V9WZD6"/>
<sequence>CWDNRTNPGLVVARITGYGQDGPLSRVAGHDINYVATSGVLSMLGRTGSPPFPPVNLLADFGGGGLLTAMGICAALVERSKSGKGQVVDTSMTEGTAYISSFLWRTRCTDTAIPIWFADRGQNILDGGAFFYQTYETSDGKYMAVGALEPQFYAEFIRGLGKDPDTFPQMQDMDEAKEEIARIFKSKTQAEWSAIYKDTDACVTPVIEFNEVAEHEQHKARNAFGEYGGTLAPKPAPHLSRTPAEMKLRDPEVGEHTLQVLKEFGIDQQETDNLIRRNVVHLAKAKI</sequence>
<protein>
    <submittedName>
        <fullName evidence="2">Alpha-methylacyl-CoA racemase isoform 1</fullName>
    </submittedName>
</protein>
<organism evidence="2 3">
    <name type="scientific">Tropilaelaps mercedesae</name>
    <dbReference type="NCBI Taxonomy" id="418985"/>
    <lineage>
        <taxon>Eukaryota</taxon>
        <taxon>Metazoa</taxon>
        <taxon>Ecdysozoa</taxon>
        <taxon>Arthropoda</taxon>
        <taxon>Chelicerata</taxon>
        <taxon>Arachnida</taxon>
        <taxon>Acari</taxon>
        <taxon>Parasitiformes</taxon>
        <taxon>Mesostigmata</taxon>
        <taxon>Gamasina</taxon>
        <taxon>Dermanyssoidea</taxon>
        <taxon>Laelapidae</taxon>
        <taxon>Tropilaelaps</taxon>
    </lineage>
</organism>
<dbReference type="Proteomes" id="UP000192247">
    <property type="component" value="Unassembled WGS sequence"/>
</dbReference>
<dbReference type="FunCoup" id="A0A1V9WZD6">
    <property type="interactions" value="222"/>
</dbReference>
<dbReference type="InterPro" id="IPR044855">
    <property type="entry name" value="CoA-Trfase_III_dom3_sf"/>
</dbReference>
<feature type="non-terminal residue" evidence="2">
    <location>
        <position position="1"/>
    </location>
</feature>
<evidence type="ECO:0000256" key="1">
    <source>
        <dbReference type="ARBA" id="ARBA00008383"/>
    </source>
</evidence>
<reference evidence="2 3" key="1">
    <citation type="journal article" date="2017" name="Gigascience">
        <title>Draft genome of the honey bee ectoparasitic mite, Tropilaelaps mercedesae, is shaped by the parasitic life history.</title>
        <authorList>
            <person name="Dong X."/>
            <person name="Armstrong S.D."/>
            <person name="Xia D."/>
            <person name="Makepeace B.L."/>
            <person name="Darby A.C."/>
            <person name="Kadowaki T."/>
        </authorList>
    </citation>
    <scope>NUCLEOTIDE SEQUENCE [LARGE SCALE GENOMIC DNA]</scope>
    <source>
        <strain evidence="2">Wuxi-XJTLU</strain>
    </source>
</reference>
<evidence type="ECO:0000313" key="2">
    <source>
        <dbReference type="EMBL" id="OQR66640.1"/>
    </source>
</evidence>
<dbReference type="PANTHER" id="PTHR48228:SF5">
    <property type="entry name" value="ALPHA-METHYLACYL-COA RACEMASE"/>
    <property type="match status" value="1"/>
</dbReference>
<keyword evidence="3" id="KW-1185">Reference proteome</keyword>
<dbReference type="InterPro" id="IPR003673">
    <property type="entry name" value="CoA-Trfase_fam_III"/>
</dbReference>
<dbReference type="SUPFAM" id="SSF89796">
    <property type="entry name" value="CoA-transferase family III (CaiB/BaiF)"/>
    <property type="match status" value="1"/>
</dbReference>
<name>A0A1V9WZD6_9ACAR</name>
<dbReference type="GO" id="GO:0008111">
    <property type="term" value="F:alpha-methylacyl-CoA racemase activity"/>
    <property type="evidence" value="ECO:0007669"/>
    <property type="project" value="TreeGrafter"/>
</dbReference>
<dbReference type="STRING" id="418985.A0A1V9WZD6"/>
<dbReference type="GO" id="GO:0008206">
    <property type="term" value="P:bile acid metabolic process"/>
    <property type="evidence" value="ECO:0007669"/>
    <property type="project" value="TreeGrafter"/>
</dbReference>
<comment type="similarity">
    <text evidence="1">Belongs to the CoA-transferase III family.</text>
</comment>
<dbReference type="OrthoDB" id="16747at2759"/>
<dbReference type="InterPro" id="IPR023606">
    <property type="entry name" value="CoA-Trfase_III_dom_1_sf"/>
</dbReference>
<accession>A0A1V9WZD6</accession>
<comment type="caution">
    <text evidence="2">The sequence shown here is derived from an EMBL/GenBank/DDBJ whole genome shotgun (WGS) entry which is preliminary data.</text>
</comment>
<proteinExistence type="inferred from homology"/>
<dbReference type="EMBL" id="MNPL01031586">
    <property type="protein sequence ID" value="OQR66640.1"/>
    <property type="molecule type" value="Genomic_DNA"/>
</dbReference>
<dbReference type="InterPro" id="IPR050509">
    <property type="entry name" value="CoA-transferase_III"/>
</dbReference>
<dbReference type="Gene3D" id="3.30.1540.10">
    <property type="entry name" value="formyl-coa transferase, domain 3"/>
    <property type="match status" value="1"/>
</dbReference>
<gene>
    <name evidence="2" type="ORF">BIW11_14022</name>
</gene>
<dbReference type="PANTHER" id="PTHR48228">
    <property type="entry name" value="SUCCINYL-COA--D-CITRAMALATE COA-TRANSFERASE"/>
    <property type="match status" value="1"/>
</dbReference>
<dbReference type="Gene3D" id="3.40.50.10540">
    <property type="entry name" value="Crotonobetainyl-coa:carnitine coa-transferase, domain 1"/>
    <property type="match status" value="2"/>
</dbReference>